<dbReference type="EMBL" id="AORC01000002">
    <property type="protein sequence ID" value="EYT51284.1"/>
    <property type="molecule type" value="Genomic_DNA"/>
</dbReference>
<dbReference type="InterPro" id="IPR024932">
    <property type="entry name" value="ApbE"/>
</dbReference>
<evidence type="ECO:0000313" key="12">
    <source>
        <dbReference type="EMBL" id="EYT51284.1"/>
    </source>
</evidence>
<evidence type="ECO:0000256" key="8">
    <source>
        <dbReference type="ARBA" id="ARBA00022842"/>
    </source>
</evidence>
<proteinExistence type="predicted"/>
<evidence type="ECO:0000313" key="13">
    <source>
        <dbReference type="Proteomes" id="UP000019754"/>
    </source>
</evidence>
<dbReference type="Pfam" id="PF02424">
    <property type="entry name" value="ApbE"/>
    <property type="match status" value="1"/>
</dbReference>
<dbReference type="GO" id="GO:0016740">
    <property type="term" value="F:transferase activity"/>
    <property type="evidence" value="ECO:0007669"/>
    <property type="project" value="UniProtKB-KW"/>
</dbReference>
<keyword evidence="4" id="KW-0285">Flavoprotein</keyword>
<dbReference type="Gene3D" id="3.10.520.10">
    <property type="entry name" value="ApbE-like domains"/>
    <property type="match status" value="1"/>
</dbReference>
<evidence type="ECO:0000256" key="9">
    <source>
        <dbReference type="ARBA" id="ARBA00031306"/>
    </source>
</evidence>
<dbReference type="PANTHER" id="PTHR30040:SF2">
    <property type="entry name" value="FAD:PROTEIN FMN TRANSFERASE"/>
    <property type="match status" value="1"/>
</dbReference>
<dbReference type="AlphaFoldDB" id="A0A022KZQ4"/>
<dbReference type="SUPFAM" id="SSF143631">
    <property type="entry name" value="ApbE-like"/>
    <property type="match status" value="1"/>
</dbReference>
<dbReference type="GO" id="GO:0046872">
    <property type="term" value="F:metal ion binding"/>
    <property type="evidence" value="ECO:0007669"/>
    <property type="project" value="UniProtKB-KW"/>
</dbReference>
<evidence type="ECO:0000256" key="4">
    <source>
        <dbReference type="ARBA" id="ARBA00022630"/>
    </source>
</evidence>
<dbReference type="PANTHER" id="PTHR30040">
    <property type="entry name" value="THIAMINE BIOSYNTHESIS LIPOPROTEIN APBE"/>
    <property type="match status" value="1"/>
</dbReference>
<dbReference type="InterPro" id="IPR003374">
    <property type="entry name" value="ApbE-like_sf"/>
</dbReference>
<name>A0A022KZQ4_9MICO</name>
<comment type="catalytic activity">
    <reaction evidence="10">
        <text>L-threonyl-[protein] + FAD = FMN-L-threonyl-[protein] + AMP + H(+)</text>
        <dbReference type="Rhea" id="RHEA:36847"/>
        <dbReference type="Rhea" id="RHEA-COMP:11060"/>
        <dbReference type="Rhea" id="RHEA-COMP:11061"/>
        <dbReference type="ChEBI" id="CHEBI:15378"/>
        <dbReference type="ChEBI" id="CHEBI:30013"/>
        <dbReference type="ChEBI" id="CHEBI:57692"/>
        <dbReference type="ChEBI" id="CHEBI:74257"/>
        <dbReference type="ChEBI" id="CHEBI:456215"/>
        <dbReference type="EC" id="2.7.1.180"/>
    </reaction>
</comment>
<keyword evidence="7" id="KW-0274">FAD</keyword>
<evidence type="ECO:0000256" key="11">
    <source>
        <dbReference type="SAM" id="MobiDB-lite"/>
    </source>
</evidence>
<gene>
    <name evidence="12" type="ORF">D641_0101680</name>
</gene>
<comment type="cofactor">
    <cofactor evidence="1">
        <name>Mg(2+)</name>
        <dbReference type="ChEBI" id="CHEBI:18420"/>
    </cofactor>
</comment>
<sequence length="110" mass="11517">MGSLEVEGGSVVTSGVYQRKLREGTRTFHHLLDPRTGHPIDTDITSLTIASGRSVDGEIWTSRLSGRPVPEILQAIDAEPAVSAPCSVAGRRVGATHSSSPAQFSSPPGP</sequence>
<feature type="region of interest" description="Disordered" evidence="11">
    <location>
        <begin position="90"/>
        <end position="110"/>
    </location>
</feature>
<evidence type="ECO:0000256" key="7">
    <source>
        <dbReference type="ARBA" id="ARBA00022827"/>
    </source>
</evidence>
<reference evidence="12 13" key="1">
    <citation type="journal article" date="2013" name="Genome Announc.">
        <title>Draft genome sequence of an Actinobacterium, Brachybacterium muris strain UCD-AY4.</title>
        <authorList>
            <person name="Lo J.R."/>
            <person name="Lang J.M."/>
            <person name="Darling A.E."/>
            <person name="Eisen J.A."/>
            <person name="Coil D.A."/>
        </authorList>
    </citation>
    <scope>NUCLEOTIDE SEQUENCE [LARGE SCALE GENOMIC DNA]</scope>
    <source>
        <strain evidence="12 13">UCD-AY4</strain>
    </source>
</reference>
<dbReference type="HOGENOM" id="CLU_2166137_0_0_11"/>
<keyword evidence="8" id="KW-0460">Magnesium</keyword>
<evidence type="ECO:0000256" key="5">
    <source>
        <dbReference type="ARBA" id="ARBA00022679"/>
    </source>
</evidence>
<organism evidence="12 13">
    <name type="scientific">Brachybacterium muris UCD-AY4</name>
    <dbReference type="NCBI Taxonomy" id="1249481"/>
    <lineage>
        <taxon>Bacteria</taxon>
        <taxon>Bacillati</taxon>
        <taxon>Actinomycetota</taxon>
        <taxon>Actinomycetes</taxon>
        <taxon>Micrococcales</taxon>
        <taxon>Dermabacteraceae</taxon>
        <taxon>Brachybacterium</taxon>
    </lineage>
</organism>
<accession>A0A022KZQ4</accession>
<evidence type="ECO:0000256" key="3">
    <source>
        <dbReference type="ARBA" id="ARBA00016337"/>
    </source>
</evidence>
<keyword evidence="6" id="KW-0479">Metal-binding</keyword>
<dbReference type="Proteomes" id="UP000019754">
    <property type="component" value="Unassembled WGS sequence"/>
</dbReference>
<dbReference type="EC" id="2.7.1.180" evidence="2"/>
<feature type="compositionally biased region" description="Polar residues" evidence="11">
    <location>
        <begin position="96"/>
        <end position="110"/>
    </location>
</feature>
<comment type="caution">
    <text evidence="12">The sequence shown here is derived from an EMBL/GenBank/DDBJ whole genome shotgun (WGS) entry which is preliminary data.</text>
</comment>
<evidence type="ECO:0000256" key="10">
    <source>
        <dbReference type="ARBA" id="ARBA00048540"/>
    </source>
</evidence>
<keyword evidence="13" id="KW-1185">Reference proteome</keyword>
<evidence type="ECO:0000256" key="1">
    <source>
        <dbReference type="ARBA" id="ARBA00001946"/>
    </source>
</evidence>
<keyword evidence="5" id="KW-0808">Transferase</keyword>
<evidence type="ECO:0000256" key="6">
    <source>
        <dbReference type="ARBA" id="ARBA00022723"/>
    </source>
</evidence>
<evidence type="ECO:0000256" key="2">
    <source>
        <dbReference type="ARBA" id="ARBA00011955"/>
    </source>
</evidence>
<protein>
    <recommendedName>
        <fullName evidence="3">FAD:protein FMN transferase</fullName>
        <ecNumber evidence="2">2.7.1.180</ecNumber>
    </recommendedName>
    <alternativeName>
        <fullName evidence="9">Flavin transferase</fullName>
    </alternativeName>
</protein>